<protein>
    <submittedName>
        <fullName evidence="1">Uncharacterized protein</fullName>
    </submittedName>
</protein>
<evidence type="ECO:0000313" key="2">
    <source>
        <dbReference type="Proteomes" id="UP000318538"/>
    </source>
</evidence>
<sequence>MPECQVESAEGIEREPVAMVQLPMQGLTGDLGYPQSYLVDSFGRAGRLGLRPLYCH</sequence>
<evidence type="ECO:0000313" key="1">
    <source>
        <dbReference type="EMBL" id="QDT07550.1"/>
    </source>
</evidence>
<gene>
    <name evidence="1" type="ORF">K227x_59780</name>
</gene>
<keyword evidence="2" id="KW-1185">Reference proteome</keyword>
<dbReference type="Proteomes" id="UP000318538">
    <property type="component" value="Chromosome"/>
</dbReference>
<organism evidence="1 2">
    <name type="scientific">Rubripirellula lacrimiformis</name>
    <dbReference type="NCBI Taxonomy" id="1930273"/>
    <lineage>
        <taxon>Bacteria</taxon>
        <taxon>Pseudomonadati</taxon>
        <taxon>Planctomycetota</taxon>
        <taxon>Planctomycetia</taxon>
        <taxon>Pirellulales</taxon>
        <taxon>Pirellulaceae</taxon>
        <taxon>Rubripirellula</taxon>
    </lineage>
</organism>
<dbReference type="AlphaFoldDB" id="A0A517NKA2"/>
<reference evidence="1 2" key="1">
    <citation type="submission" date="2019-02" db="EMBL/GenBank/DDBJ databases">
        <title>Deep-cultivation of Planctomycetes and their phenomic and genomic characterization uncovers novel biology.</title>
        <authorList>
            <person name="Wiegand S."/>
            <person name="Jogler M."/>
            <person name="Boedeker C."/>
            <person name="Pinto D."/>
            <person name="Vollmers J."/>
            <person name="Rivas-Marin E."/>
            <person name="Kohn T."/>
            <person name="Peeters S.H."/>
            <person name="Heuer A."/>
            <person name="Rast P."/>
            <person name="Oberbeckmann S."/>
            <person name="Bunk B."/>
            <person name="Jeske O."/>
            <person name="Meyerdierks A."/>
            <person name="Storesund J.E."/>
            <person name="Kallscheuer N."/>
            <person name="Luecker S."/>
            <person name="Lage O.M."/>
            <person name="Pohl T."/>
            <person name="Merkel B.J."/>
            <person name="Hornburger P."/>
            <person name="Mueller R.-W."/>
            <person name="Bruemmer F."/>
            <person name="Labrenz M."/>
            <person name="Spormann A.M."/>
            <person name="Op den Camp H."/>
            <person name="Overmann J."/>
            <person name="Amann R."/>
            <person name="Jetten M.S.M."/>
            <person name="Mascher T."/>
            <person name="Medema M.H."/>
            <person name="Devos D.P."/>
            <person name="Kaster A.-K."/>
            <person name="Ovreas L."/>
            <person name="Rohde M."/>
            <person name="Galperin M.Y."/>
            <person name="Jogler C."/>
        </authorList>
    </citation>
    <scope>NUCLEOTIDE SEQUENCE [LARGE SCALE GENOMIC DNA]</scope>
    <source>
        <strain evidence="1 2">K22_7</strain>
    </source>
</reference>
<dbReference type="KEGG" id="rlc:K227x_59780"/>
<accession>A0A517NKA2</accession>
<dbReference type="EMBL" id="CP036525">
    <property type="protein sequence ID" value="QDT07550.1"/>
    <property type="molecule type" value="Genomic_DNA"/>
</dbReference>
<proteinExistence type="predicted"/>
<name>A0A517NKA2_9BACT</name>